<dbReference type="Pfam" id="PF00128">
    <property type="entry name" value="Alpha-amylase"/>
    <property type="match status" value="1"/>
</dbReference>
<dbReference type="InterPro" id="IPR013780">
    <property type="entry name" value="Glyco_hydro_b"/>
</dbReference>
<dbReference type="PANTHER" id="PTHR10357:SF210">
    <property type="entry name" value="MALTODEXTRIN GLUCOSIDASE"/>
    <property type="match status" value="1"/>
</dbReference>
<keyword evidence="2" id="KW-0326">Glycosidase</keyword>
<dbReference type="Gene3D" id="3.20.20.80">
    <property type="entry name" value="Glycosidases"/>
    <property type="match status" value="1"/>
</dbReference>
<evidence type="ECO:0000256" key="1">
    <source>
        <dbReference type="ARBA" id="ARBA00022801"/>
    </source>
</evidence>
<dbReference type="EMBL" id="JBBMQS010000004">
    <property type="protein sequence ID" value="MEM5497539.1"/>
    <property type="molecule type" value="Genomic_DNA"/>
</dbReference>
<name>A0ABU9SUI8_9ALTE</name>
<dbReference type="InterPro" id="IPR014756">
    <property type="entry name" value="Ig_E-set"/>
</dbReference>
<feature type="domain" description="Glycosyl hydrolase family 13 catalytic" evidence="4">
    <location>
        <begin position="128"/>
        <end position="527"/>
    </location>
</feature>
<evidence type="ECO:0000256" key="2">
    <source>
        <dbReference type="ARBA" id="ARBA00023295"/>
    </source>
</evidence>
<keyword evidence="6" id="KW-1185">Reference proteome</keyword>
<proteinExistence type="predicted"/>
<dbReference type="Pfam" id="PF09087">
    <property type="entry name" value="Cyc-maltodext_N"/>
    <property type="match status" value="1"/>
</dbReference>
<feature type="signal peptide" evidence="3">
    <location>
        <begin position="1"/>
        <end position="18"/>
    </location>
</feature>
<keyword evidence="1 5" id="KW-0378">Hydrolase</keyword>
<evidence type="ECO:0000256" key="3">
    <source>
        <dbReference type="SAM" id="SignalP"/>
    </source>
</evidence>
<gene>
    <name evidence="5" type="ORF">WNY77_09065</name>
</gene>
<dbReference type="InterPro" id="IPR015171">
    <property type="entry name" value="Cyc-maltodext_N"/>
</dbReference>
<dbReference type="Proteomes" id="UP001461163">
    <property type="component" value="Unassembled WGS sequence"/>
</dbReference>
<dbReference type="InterPro" id="IPR019492">
    <property type="entry name" value="Cyclo-malto-dextrinase_C"/>
</dbReference>
<dbReference type="InterPro" id="IPR013783">
    <property type="entry name" value="Ig-like_fold"/>
</dbReference>
<dbReference type="Pfam" id="PF10438">
    <property type="entry name" value="Cyc-maltodext_C"/>
    <property type="match status" value="1"/>
</dbReference>
<organism evidence="5 6">
    <name type="scientific">Paraglaciecola mesophila</name>
    <dbReference type="NCBI Taxonomy" id="197222"/>
    <lineage>
        <taxon>Bacteria</taxon>
        <taxon>Pseudomonadati</taxon>
        <taxon>Pseudomonadota</taxon>
        <taxon>Gammaproteobacteria</taxon>
        <taxon>Alteromonadales</taxon>
        <taxon>Alteromonadaceae</taxon>
        <taxon>Paraglaciecola</taxon>
    </lineage>
</organism>
<dbReference type="SMART" id="SM00642">
    <property type="entry name" value="Aamy"/>
    <property type="match status" value="1"/>
</dbReference>
<evidence type="ECO:0000259" key="4">
    <source>
        <dbReference type="SMART" id="SM00642"/>
    </source>
</evidence>
<evidence type="ECO:0000313" key="5">
    <source>
        <dbReference type="EMBL" id="MEM5497539.1"/>
    </source>
</evidence>
<dbReference type="Gene3D" id="2.60.40.1180">
    <property type="entry name" value="Golgi alpha-mannosidase II"/>
    <property type="match status" value="1"/>
</dbReference>
<dbReference type="PANTHER" id="PTHR10357">
    <property type="entry name" value="ALPHA-AMYLASE FAMILY MEMBER"/>
    <property type="match status" value="1"/>
</dbReference>
<comment type="caution">
    <text evidence="5">The sequence shown here is derived from an EMBL/GenBank/DDBJ whole genome shotgun (WGS) entry which is preliminary data.</text>
</comment>
<dbReference type="SUPFAM" id="SSF51445">
    <property type="entry name" value="(Trans)glycosidases"/>
    <property type="match status" value="1"/>
</dbReference>
<dbReference type="SUPFAM" id="SSF81296">
    <property type="entry name" value="E set domains"/>
    <property type="match status" value="1"/>
</dbReference>
<dbReference type="InterPro" id="IPR017853">
    <property type="entry name" value="GH"/>
</dbReference>
<evidence type="ECO:0000313" key="6">
    <source>
        <dbReference type="Proteomes" id="UP001461163"/>
    </source>
</evidence>
<dbReference type="Gene3D" id="2.60.40.10">
    <property type="entry name" value="Immunoglobulins"/>
    <property type="match status" value="1"/>
</dbReference>
<protein>
    <submittedName>
        <fullName evidence="5">Glycoside hydrolase family 13 protein</fullName>
    </submittedName>
</protein>
<dbReference type="CDD" id="cd11340">
    <property type="entry name" value="AmyAc_bac_CMD_like_3"/>
    <property type="match status" value="1"/>
</dbReference>
<dbReference type="GO" id="GO:0016787">
    <property type="term" value="F:hydrolase activity"/>
    <property type="evidence" value="ECO:0007669"/>
    <property type="project" value="UniProtKB-KW"/>
</dbReference>
<feature type="chain" id="PRO_5045255780" evidence="3">
    <location>
        <begin position="19"/>
        <end position="615"/>
    </location>
</feature>
<sequence length="615" mass="70476">MIKLINLLILTIAFTANANQVIKKVEPENWWVGMKNPALQILLYGDNVGHLTPSFSKKGVSLEKVVNVKSPNYLFLYLKLDKNVQAGTFQINLRDNSKVVSSISYSLLTREEDSANRQGFDNSDVMYLITPDRFANGDPSNDDIENMLETSDRDDTNGRHGGDIEGIRQSLDYLSDMGFNAIWLNPVLENNMHEYSYHGYAATDLYKVDARFGSNEEYKEFIAEADSKGIKVIMDMILNHVGSEHWFVKDKPTDDWINFGDSFVSTSHRRNTIQDLYASNTDKKHFSDGWFVKTMPDLNQRNELLADYLIQNTIWWIEYGGLSGIRMDTYPYPDKDFMSDWTCKVMNEYPRFNIVGEEWVNEPSIVSYWQRGKVNHDGYKSCLPSLMDFPLQDALTRALTEEERTYGSGLIESYKMLARDFLYPDPDALVIFPDNHNMDRFFTQVNEDVDLFKMGLVYILTMRGTPQLYYGTEILMNNSEAKDNHGVIRSDFPGGWAGDSINAFTGKNLTTEQRETQNYLKTLLNWRKDTSVIHTGKLMHFTPENGLYVYFRYNDDEKIMVVINKHETSTSLDLSRFEEMLSDSSSAKNILTGSVVALDKTLTVAGKTASIFEVK</sequence>
<accession>A0ABU9SUI8</accession>
<dbReference type="InterPro" id="IPR006047">
    <property type="entry name" value="GH13_cat_dom"/>
</dbReference>
<dbReference type="RefSeq" id="WP_342881516.1">
    <property type="nucleotide sequence ID" value="NZ_JBBMQS010000004.1"/>
</dbReference>
<reference evidence="5 6" key="1">
    <citation type="submission" date="2024-03" db="EMBL/GenBank/DDBJ databases">
        <title>Community enrichment and isolation of bacterial strains for fucoidan degradation.</title>
        <authorList>
            <person name="Sichert A."/>
        </authorList>
    </citation>
    <scope>NUCLEOTIDE SEQUENCE [LARGE SCALE GENOMIC DNA]</scope>
    <source>
        <strain evidence="5 6">AS12</strain>
    </source>
</reference>
<dbReference type="SUPFAM" id="SSF51011">
    <property type="entry name" value="Glycosyl hydrolase domain"/>
    <property type="match status" value="1"/>
</dbReference>
<keyword evidence="3" id="KW-0732">Signal</keyword>